<evidence type="ECO:0000313" key="4">
    <source>
        <dbReference type="EMBL" id="VDK57791.1"/>
    </source>
</evidence>
<proteinExistence type="predicted"/>
<dbReference type="PANTHER" id="PTHR14340:SF13">
    <property type="entry name" value="TITIN"/>
    <property type="match status" value="1"/>
</dbReference>
<reference evidence="6" key="1">
    <citation type="submission" date="2016-06" db="UniProtKB">
        <authorList>
            <consortium name="WormBaseParasite"/>
        </authorList>
    </citation>
    <scope>IDENTIFICATION</scope>
</reference>
<dbReference type="InterPro" id="IPR013783">
    <property type="entry name" value="Ig-like_fold"/>
</dbReference>
<feature type="domain" description="Fibronectin type-III" evidence="3">
    <location>
        <begin position="1"/>
        <end position="78"/>
    </location>
</feature>
<dbReference type="InterPro" id="IPR007110">
    <property type="entry name" value="Ig-like_dom"/>
</dbReference>
<dbReference type="InterPro" id="IPR036116">
    <property type="entry name" value="FN3_sf"/>
</dbReference>
<dbReference type="AlphaFoldDB" id="A0A183DEY0"/>
<sequence>MSEKLQSDGGARVTGYVVEKRDLTKDEWTEVATSVKDTNYLVGDLFEGHEYEFRVSAINENGQGPPLVGDQSVIARLPFDPPSSPGKPEITDINEDFLTLSWIRPQSDGGGRIRGYLIEKKEAGSDVWQKCNHNPIPSTSYNVTNLIEDRDYEFRVYAVNDAGNSEPSVSDIIKYSYSPTGQAPEIITPLVDLYGEHGRSVTFECVITGNPRPEYRWYRGLRELTETSKYSIYDKGDTQVCYQSK</sequence>
<dbReference type="SUPFAM" id="SSF49265">
    <property type="entry name" value="Fibronectin type III"/>
    <property type="match status" value="1"/>
</dbReference>
<dbReference type="PROSITE" id="PS50853">
    <property type="entry name" value="FN3"/>
    <property type="match status" value="2"/>
</dbReference>
<dbReference type="EMBL" id="UYRT01018537">
    <property type="protein sequence ID" value="VDK57791.1"/>
    <property type="molecule type" value="Genomic_DNA"/>
</dbReference>
<evidence type="ECO:0000313" key="5">
    <source>
        <dbReference type="Proteomes" id="UP000271098"/>
    </source>
</evidence>
<keyword evidence="5" id="KW-1185">Reference proteome</keyword>
<dbReference type="PANTHER" id="PTHR14340">
    <property type="entry name" value="MICROFIBRIL-ASSOCIATED GLYCOPROTEIN 3"/>
    <property type="match status" value="1"/>
</dbReference>
<gene>
    <name evidence="4" type="ORF">GPUH_LOCUS7272</name>
</gene>
<dbReference type="InterPro" id="IPR013098">
    <property type="entry name" value="Ig_I-set"/>
</dbReference>
<evidence type="ECO:0000259" key="3">
    <source>
        <dbReference type="PROSITE" id="PS50853"/>
    </source>
</evidence>
<dbReference type="Gene3D" id="2.60.40.10">
    <property type="entry name" value="Immunoglobulins"/>
    <property type="match status" value="3"/>
</dbReference>
<dbReference type="OrthoDB" id="504170at2759"/>
<dbReference type="SUPFAM" id="SSF48726">
    <property type="entry name" value="Immunoglobulin"/>
    <property type="match status" value="1"/>
</dbReference>
<dbReference type="PROSITE" id="PS50835">
    <property type="entry name" value="IG_LIKE"/>
    <property type="match status" value="1"/>
</dbReference>
<dbReference type="PRINTS" id="PR00014">
    <property type="entry name" value="FNTYPEIII"/>
</dbReference>
<dbReference type="Pfam" id="PF07679">
    <property type="entry name" value="I-set"/>
    <property type="match status" value="1"/>
</dbReference>
<dbReference type="Pfam" id="PF00041">
    <property type="entry name" value="fn3"/>
    <property type="match status" value="2"/>
</dbReference>
<evidence type="ECO:0000313" key="6">
    <source>
        <dbReference type="WBParaSite" id="GPUH_0000728001-mRNA-1"/>
    </source>
</evidence>
<dbReference type="InterPro" id="IPR003961">
    <property type="entry name" value="FN3_dom"/>
</dbReference>
<feature type="domain" description="Fibronectin type-III" evidence="3">
    <location>
        <begin position="84"/>
        <end position="179"/>
    </location>
</feature>
<dbReference type="InterPro" id="IPR036179">
    <property type="entry name" value="Ig-like_dom_sf"/>
</dbReference>
<evidence type="ECO:0000259" key="2">
    <source>
        <dbReference type="PROSITE" id="PS50835"/>
    </source>
</evidence>
<dbReference type="CDD" id="cd00063">
    <property type="entry name" value="FN3"/>
    <property type="match status" value="2"/>
</dbReference>
<dbReference type="SMART" id="SM00060">
    <property type="entry name" value="FN3"/>
    <property type="match status" value="2"/>
</dbReference>
<keyword evidence="1" id="KW-0393">Immunoglobulin domain</keyword>
<organism evidence="6">
    <name type="scientific">Gongylonema pulchrum</name>
    <dbReference type="NCBI Taxonomy" id="637853"/>
    <lineage>
        <taxon>Eukaryota</taxon>
        <taxon>Metazoa</taxon>
        <taxon>Ecdysozoa</taxon>
        <taxon>Nematoda</taxon>
        <taxon>Chromadorea</taxon>
        <taxon>Rhabditida</taxon>
        <taxon>Spirurina</taxon>
        <taxon>Spiruromorpha</taxon>
        <taxon>Spiruroidea</taxon>
        <taxon>Gongylonematidae</taxon>
        <taxon>Gongylonema</taxon>
    </lineage>
</organism>
<protein>
    <submittedName>
        <fullName evidence="6">Titin</fullName>
    </submittedName>
</protein>
<dbReference type="WBParaSite" id="GPUH_0000728001-mRNA-1">
    <property type="protein sequence ID" value="GPUH_0000728001-mRNA-1"/>
    <property type="gene ID" value="GPUH_0000728001"/>
</dbReference>
<evidence type="ECO:0000256" key="1">
    <source>
        <dbReference type="ARBA" id="ARBA00023319"/>
    </source>
</evidence>
<accession>A0A183DEY0</accession>
<feature type="domain" description="Ig-like" evidence="2">
    <location>
        <begin position="184"/>
        <end position="245"/>
    </location>
</feature>
<dbReference type="FunFam" id="2.60.40.10:FF:000127">
    <property type="entry name" value="titin isoform X1"/>
    <property type="match status" value="1"/>
</dbReference>
<name>A0A183DEY0_9BILA</name>
<reference evidence="4 5" key="2">
    <citation type="submission" date="2018-11" db="EMBL/GenBank/DDBJ databases">
        <authorList>
            <consortium name="Pathogen Informatics"/>
        </authorList>
    </citation>
    <scope>NUCLEOTIDE SEQUENCE [LARGE SCALE GENOMIC DNA]</scope>
</reference>
<dbReference type="Proteomes" id="UP000271098">
    <property type="component" value="Unassembled WGS sequence"/>
</dbReference>